<evidence type="ECO:0000313" key="3">
    <source>
        <dbReference type="Proteomes" id="UP000051952"/>
    </source>
</evidence>
<feature type="compositionally biased region" description="Low complexity" evidence="1">
    <location>
        <begin position="154"/>
        <end position="167"/>
    </location>
</feature>
<evidence type="ECO:0000313" key="2">
    <source>
        <dbReference type="EMBL" id="CUG92057.1"/>
    </source>
</evidence>
<reference evidence="3" key="1">
    <citation type="submission" date="2015-09" db="EMBL/GenBank/DDBJ databases">
        <authorList>
            <consortium name="Pathogen Informatics"/>
        </authorList>
    </citation>
    <scope>NUCLEOTIDE SEQUENCE [LARGE SCALE GENOMIC DNA]</scope>
    <source>
        <strain evidence="3">Lake Konstanz</strain>
    </source>
</reference>
<proteinExistence type="predicted"/>
<dbReference type="Proteomes" id="UP000051952">
    <property type="component" value="Unassembled WGS sequence"/>
</dbReference>
<sequence length="488" mass="53816">MSRAAHSSRSVVHNMIETLNASKLHPVAAPPRDIHRKNRNSTFLSRTVNNNSRGRVFHLQQLHRGDPEGQISQAAVQRNNRGFSSSKRITAAHAPSMYHWLFHRCGVSFEETKKLVQHRRLLVNGVAVEKELDLEYQLEWDAFRTMNIVLKVPSSPQRSSGAAAAGGKQVGGGGEVASSSPSLDFIEVPALQRALHRSYALMLLDPSITLSSDLSDPRSFAHRLDRLPCHPPCDAHGKVAAKSSLGFHDDISRTAVNILRPAGVLSRCVDGLGLVTNDVSTVRFWNNEYLGNIGTYDIRFREGAPVEAYTAALEDITHALRGVAESVTVSKDVTLPCRVSLEELPTMTSAKGPNIRSGGGTSLVALAPRLFQERTRRHHHNNGSVGVFAPLSQSHRLVVETPLLPFRLVQRLRKNGAFISLLKAGPFQLPSALLTSKQRLLSVEELVAFFAFEKKMKTNLLLFTLREFDRGDQEDVPISSMMGDTDAR</sequence>
<accession>A0A0S4JP54</accession>
<protein>
    <submittedName>
        <fullName evidence="2">Uncharacterized protein</fullName>
    </submittedName>
</protein>
<organism evidence="2 3">
    <name type="scientific">Bodo saltans</name>
    <name type="common">Flagellated protozoan</name>
    <dbReference type="NCBI Taxonomy" id="75058"/>
    <lineage>
        <taxon>Eukaryota</taxon>
        <taxon>Discoba</taxon>
        <taxon>Euglenozoa</taxon>
        <taxon>Kinetoplastea</taxon>
        <taxon>Metakinetoplastina</taxon>
        <taxon>Eubodonida</taxon>
        <taxon>Bodonidae</taxon>
        <taxon>Bodo</taxon>
    </lineage>
</organism>
<evidence type="ECO:0000256" key="1">
    <source>
        <dbReference type="SAM" id="MobiDB-lite"/>
    </source>
</evidence>
<feature type="region of interest" description="Disordered" evidence="1">
    <location>
        <begin position="154"/>
        <end position="179"/>
    </location>
</feature>
<dbReference type="OMA" id="CSCVCCP"/>
<keyword evidence="3" id="KW-1185">Reference proteome</keyword>
<dbReference type="OrthoDB" id="269744at2759"/>
<gene>
    <name evidence="2" type="ORF">BSAL_35345</name>
</gene>
<name>A0A0S4JP54_BODSA</name>
<dbReference type="AlphaFoldDB" id="A0A0S4JP54"/>
<dbReference type="VEuPathDB" id="TriTrypDB:BSAL_35345"/>
<dbReference type="EMBL" id="CYKH01001996">
    <property type="protein sequence ID" value="CUG92057.1"/>
    <property type="molecule type" value="Genomic_DNA"/>
</dbReference>